<feature type="compositionally biased region" description="Low complexity" evidence="1">
    <location>
        <begin position="162"/>
        <end position="176"/>
    </location>
</feature>
<evidence type="ECO:0000259" key="3">
    <source>
        <dbReference type="PROSITE" id="PS50240"/>
    </source>
</evidence>
<dbReference type="SUPFAM" id="SSF50494">
    <property type="entry name" value="Trypsin-like serine proteases"/>
    <property type="match status" value="1"/>
</dbReference>
<keyword evidence="5" id="KW-1185">Reference proteome</keyword>
<dbReference type="InterPro" id="IPR007253">
    <property type="entry name" value="Cell_wall-bd_2"/>
</dbReference>
<dbReference type="Gene3D" id="3.40.50.12090">
    <property type="match status" value="2"/>
</dbReference>
<dbReference type="PRINTS" id="PR01217">
    <property type="entry name" value="PRICHEXTENSN"/>
</dbReference>
<comment type="caution">
    <text evidence="4">The sequence shown here is derived from an EMBL/GenBank/DDBJ whole genome shotgun (WGS) entry which is preliminary data.</text>
</comment>
<dbReference type="Pfam" id="PF00089">
    <property type="entry name" value="Trypsin"/>
    <property type="match status" value="1"/>
</dbReference>
<reference evidence="5" key="1">
    <citation type="submission" date="2016-12" db="EMBL/GenBank/DDBJ databases">
        <authorList>
            <person name="Meng X."/>
        </authorList>
    </citation>
    <scope>NUCLEOTIDE SEQUENCE [LARGE SCALE GENOMIC DNA]</scope>
    <source>
        <strain evidence="5">DSM 20732</strain>
    </source>
</reference>
<dbReference type="InterPro" id="IPR051922">
    <property type="entry name" value="Bact_Sporulation_Assoc"/>
</dbReference>
<dbReference type="PANTHER" id="PTHR30032:SF8">
    <property type="entry name" value="GERMINATION-SPECIFIC N-ACETYLMURAMOYL-L-ALANINE AMIDASE"/>
    <property type="match status" value="1"/>
</dbReference>
<feature type="signal peptide" evidence="2">
    <location>
        <begin position="1"/>
        <end position="27"/>
    </location>
</feature>
<dbReference type="GO" id="GO:0006508">
    <property type="term" value="P:proteolysis"/>
    <property type="evidence" value="ECO:0007669"/>
    <property type="project" value="InterPro"/>
</dbReference>
<dbReference type="SMART" id="SM00020">
    <property type="entry name" value="Tryp_SPc"/>
    <property type="match status" value="1"/>
</dbReference>
<dbReference type="PROSITE" id="PS50240">
    <property type="entry name" value="TRYPSIN_DOM"/>
    <property type="match status" value="1"/>
</dbReference>
<name>A0A1Q5PXL2_9ACTO</name>
<evidence type="ECO:0000256" key="2">
    <source>
        <dbReference type="SAM" id="SignalP"/>
    </source>
</evidence>
<dbReference type="InParanoid" id="A0A1Q5PXL2"/>
<dbReference type="Pfam" id="PF04122">
    <property type="entry name" value="CW_binding_2"/>
    <property type="match status" value="3"/>
</dbReference>
<organism evidence="4 5">
    <name type="scientific">Buchananella hordeovulneris</name>
    <dbReference type="NCBI Taxonomy" id="52770"/>
    <lineage>
        <taxon>Bacteria</taxon>
        <taxon>Bacillati</taxon>
        <taxon>Actinomycetota</taxon>
        <taxon>Actinomycetes</taxon>
        <taxon>Actinomycetales</taxon>
        <taxon>Actinomycetaceae</taxon>
        <taxon>Buchananella</taxon>
    </lineage>
</organism>
<proteinExistence type="predicted"/>
<dbReference type="PANTHER" id="PTHR30032">
    <property type="entry name" value="N-ACETYLMURAMOYL-L-ALANINE AMIDASE-RELATED"/>
    <property type="match status" value="1"/>
</dbReference>
<dbReference type="EMBL" id="MQVS01000002">
    <property type="protein sequence ID" value="OKL52353.1"/>
    <property type="molecule type" value="Genomic_DNA"/>
</dbReference>
<feature type="compositionally biased region" description="Pro residues" evidence="1">
    <location>
        <begin position="119"/>
        <end position="135"/>
    </location>
</feature>
<feature type="compositionally biased region" description="Pro residues" evidence="1">
    <location>
        <begin position="194"/>
        <end position="217"/>
    </location>
</feature>
<dbReference type="STRING" id="52770.BSZ40_02400"/>
<sequence>MKRRHVTLAVAVTLAGSAVLVPSVGYAAPAGAPLAVTDTELLEPADDAPVADLDLEYAPNYSTLIGTGPEVEEINAGLLELLDPTAAATVSPQEDVSPSPTDSASPSLPEPPTEAESPLPAPADEPTPETEPPAAPNQSVEPTPTPAPTAPEAQEDSGIPVEPSAAPEATELPATADGEAALEEEQAPAADLPSPLPTPSTEPPVSEPTPGEPPAAPALPSDTDVPTPAPAAPAEPTAPPADETLPPRAEPTEDSDELPLPPPPSAEPLILQPAPNDFRHQGAAFIAIGNDRMCTGVLIRSNWVLTARHCLTNRQDAVGAATSFPNRDLAVVFEQRISRNSKPIGVKRQILDTYSDLALLELSRPAIGVPIYSIAARNPARTDNVTQVGYGWDRRSDTTAVRRSASKRITGQSTLPILCGQRLTTMGGSTWAVPGDSGGPVFNSAGEVVGIVSAVSNIAATDGRNYLTLSRDGAGEEYLVPREVVASFVNRHLGSRLPGGVTNTYCPTAANQPQAYFQVFTHSTDAAFSRLAYLSGKNIYAPGWQRSSLRQPLFSSSRMCRANGCATVQTAVVFPSGWRQVDFHQTYMNHTFRHVPQYPTAVGAGDSARPWPGTPINKPAIARYAGRDRVRTAADVYTRAGFTGDTAVLVSGSNFADSTVAGPLAAAYRNGLLVTVSRDQLEPTVLAALQQRRTRAVVIVGGYGSVSRAKENQLRAKGYRVTRVAGKSRVQTAQQVASQLKSRGWNRVVLYADGTSFPDTLAAGAAAAANGGFVLLTSGPRVDRATLNMGQGVSGQYAIGGKAAAAVSSHTSAKVIVGGNRYETSVLVAQALGGRGGVVAASGANFPDALTAGALAPHLRSSLILVPPQGQRQDLRFGGLRNFDPARVWVVGGQGALSDQQLRRHLR</sequence>
<feature type="region of interest" description="Disordered" evidence="1">
    <location>
        <begin position="88"/>
        <end position="273"/>
    </location>
</feature>
<dbReference type="InterPro" id="IPR001254">
    <property type="entry name" value="Trypsin_dom"/>
</dbReference>
<dbReference type="GO" id="GO:0004252">
    <property type="term" value="F:serine-type endopeptidase activity"/>
    <property type="evidence" value="ECO:0007669"/>
    <property type="project" value="InterPro"/>
</dbReference>
<dbReference type="OrthoDB" id="9815928at2"/>
<keyword evidence="2" id="KW-0732">Signal</keyword>
<evidence type="ECO:0000313" key="4">
    <source>
        <dbReference type="EMBL" id="OKL52353.1"/>
    </source>
</evidence>
<feature type="chain" id="PRO_5010239547" description="Peptidase S1 domain-containing protein" evidence="2">
    <location>
        <begin position="28"/>
        <end position="907"/>
    </location>
</feature>
<gene>
    <name evidence="4" type="ORF">BSZ40_02400</name>
</gene>
<feature type="compositionally biased region" description="Pro residues" evidence="1">
    <location>
        <begin position="227"/>
        <end position="239"/>
    </location>
</feature>
<protein>
    <recommendedName>
        <fullName evidence="3">Peptidase S1 domain-containing protein</fullName>
    </recommendedName>
</protein>
<dbReference type="Gene3D" id="2.40.10.10">
    <property type="entry name" value="Trypsin-like serine proteases"/>
    <property type="match status" value="2"/>
</dbReference>
<accession>A0A1Q5PXL2</accession>
<evidence type="ECO:0000256" key="1">
    <source>
        <dbReference type="SAM" id="MobiDB-lite"/>
    </source>
</evidence>
<dbReference type="InterPro" id="IPR009003">
    <property type="entry name" value="Peptidase_S1_PA"/>
</dbReference>
<feature type="domain" description="Peptidase S1" evidence="3">
    <location>
        <begin position="294"/>
        <end position="494"/>
    </location>
</feature>
<evidence type="ECO:0000313" key="5">
    <source>
        <dbReference type="Proteomes" id="UP000185612"/>
    </source>
</evidence>
<dbReference type="AlphaFoldDB" id="A0A1Q5PXL2"/>
<feature type="compositionally biased region" description="Polar residues" evidence="1">
    <location>
        <begin position="88"/>
        <end position="106"/>
    </location>
</feature>
<dbReference type="RefSeq" id="WP_073822965.1">
    <property type="nucleotide sequence ID" value="NZ_MQVS01000002.1"/>
</dbReference>
<dbReference type="Proteomes" id="UP000185612">
    <property type="component" value="Unassembled WGS sequence"/>
</dbReference>
<dbReference type="InterPro" id="IPR043504">
    <property type="entry name" value="Peptidase_S1_PA_chymotrypsin"/>
</dbReference>